<comment type="caution">
    <text evidence="1">The sequence shown here is derived from an EMBL/GenBank/DDBJ whole genome shotgun (WGS) entry which is preliminary data.</text>
</comment>
<name>A0A497EZD1_9CREN</name>
<sequence>MRGFMDKDFIETVEGLIFCVVGNVHPPAKAIAYLKYIPKYASGVRIKWSRSGVFYGRILPYYSAEGVFKVMQFMEEHYPDYIVHDDVLGFKLIEVPQDKVKMHYKPEERLAEIIKSPNDPLEEQVAELISIISEKSGVPSHSMGISGSILLKLHNLKFSDIDIIVYGRDESLKVKEALLELYADPRSDLKMPSGETLERWAKDITKIHPLTFEEAKILYGKEKWSRALYKGRQFSVHPVKKPEEVEEEYGDKIYRGMGLVKAIVKVIDNSDSIFLPAKYIVDDVRIIEGPAVKDIVEVVSYEGLYSDLAESGEELVVHGKLEHVKDLKNGKEYHRIVVGSFEAKGRDYIKPLRWREIAIMTRT</sequence>
<gene>
    <name evidence="1" type="ORF">DRJ26_04280</name>
</gene>
<proteinExistence type="predicted"/>
<evidence type="ECO:0000313" key="1">
    <source>
        <dbReference type="EMBL" id="RLE52764.1"/>
    </source>
</evidence>
<dbReference type="AlphaFoldDB" id="A0A497EZD1"/>
<accession>A0A497EZD1</accession>
<organism evidence="1 2">
    <name type="scientific">Thermoproteota archaeon</name>
    <dbReference type="NCBI Taxonomy" id="2056631"/>
    <lineage>
        <taxon>Archaea</taxon>
        <taxon>Thermoproteota</taxon>
    </lineage>
</organism>
<reference evidence="1 2" key="1">
    <citation type="submission" date="2018-06" db="EMBL/GenBank/DDBJ databases">
        <title>Extensive metabolic versatility and redundancy in microbially diverse, dynamic hydrothermal sediments.</title>
        <authorList>
            <person name="Dombrowski N."/>
            <person name="Teske A."/>
            <person name="Baker B.J."/>
        </authorList>
    </citation>
    <scope>NUCLEOTIDE SEQUENCE [LARGE SCALE GENOMIC DNA]</scope>
    <source>
        <strain evidence="1">B20_G2</strain>
    </source>
</reference>
<protein>
    <recommendedName>
        <fullName evidence="3">Polymerase nucleotidyl transferase domain-containing protein</fullName>
    </recommendedName>
</protein>
<dbReference type="EMBL" id="QMRA01000099">
    <property type="protein sequence ID" value="RLE52764.1"/>
    <property type="molecule type" value="Genomic_DNA"/>
</dbReference>
<evidence type="ECO:0000313" key="2">
    <source>
        <dbReference type="Proteomes" id="UP000269499"/>
    </source>
</evidence>
<dbReference type="Proteomes" id="UP000269499">
    <property type="component" value="Unassembled WGS sequence"/>
</dbReference>
<evidence type="ECO:0008006" key="3">
    <source>
        <dbReference type="Google" id="ProtNLM"/>
    </source>
</evidence>